<comment type="caution">
    <text evidence="3">The sequence shown here is derived from an EMBL/GenBank/DDBJ whole genome shotgun (WGS) entry which is preliminary data.</text>
</comment>
<proteinExistence type="predicted"/>
<organism evidence="3 4">
    <name type="scientific">Antarcticimicrobium sediminis</name>
    <dbReference type="NCBI Taxonomy" id="2546227"/>
    <lineage>
        <taxon>Bacteria</taxon>
        <taxon>Pseudomonadati</taxon>
        <taxon>Pseudomonadota</taxon>
        <taxon>Alphaproteobacteria</taxon>
        <taxon>Rhodobacterales</taxon>
        <taxon>Paracoccaceae</taxon>
        <taxon>Antarcticimicrobium</taxon>
    </lineage>
</organism>
<dbReference type="Proteomes" id="UP000294662">
    <property type="component" value="Unassembled WGS sequence"/>
</dbReference>
<dbReference type="RefSeq" id="WP_132827975.1">
    <property type="nucleotide sequence ID" value="NZ_SMFP01000003.1"/>
</dbReference>
<evidence type="ECO:0000259" key="2">
    <source>
        <dbReference type="Pfam" id="PF06568"/>
    </source>
</evidence>
<feature type="transmembrane region" description="Helical" evidence="1">
    <location>
        <begin position="14"/>
        <end position="34"/>
    </location>
</feature>
<reference evidence="3 4" key="1">
    <citation type="submission" date="2019-03" db="EMBL/GenBank/DDBJ databases">
        <authorList>
            <person name="Zhang S."/>
        </authorList>
    </citation>
    <scope>NUCLEOTIDE SEQUENCE [LARGE SCALE GENOMIC DNA]</scope>
    <source>
        <strain evidence="3 4">S4J41</strain>
    </source>
</reference>
<accession>A0A4R5EXK7</accession>
<feature type="domain" description="YjiS-like" evidence="2">
    <location>
        <begin position="28"/>
        <end position="63"/>
    </location>
</feature>
<keyword evidence="1" id="KW-0472">Membrane</keyword>
<dbReference type="OrthoDB" id="8116725at2"/>
<keyword evidence="4" id="KW-1185">Reference proteome</keyword>
<gene>
    <name evidence="3" type="ORF">E1B25_06620</name>
</gene>
<dbReference type="Pfam" id="PF06568">
    <property type="entry name" value="YjiS-like"/>
    <property type="match status" value="1"/>
</dbReference>
<evidence type="ECO:0000313" key="3">
    <source>
        <dbReference type="EMBL" id="TDE39721.1"/>
    </source>
</evidence>
<dbReference type="EMBL" id="SMFP01000003">
    <property type="protein sequence ID" value="TDE39721.1"/>
    <property type="molecule type" value="Genomic_DNA"/>
</dbReference>
<evidence type="ECO:0000256" key="1">
    <source>
        <dbReference type="SAM" id="Phobius"/>
    </source>
</evidence>
<protein>
    <submittedName>
        <fullName evidence="3">DUF1127 domain-containing protein</fullName>
    </submittedName>
</protein>
<dbReference type="AlphaFoldDB" id="A0A4R5EXK7"/>
<name>A0A4R5EXK7_9RHOB</name>
<evidence type="ECO:0000313" key="4">
    <source>
        <dbReference type="Proteomes" id="UP000294662"/>
    </source>
</evidence>
<keyword evidence="1" id="KW-1133">Transmembrane helix</keyword>
<keyword evidence="1" id="KW-0812">Transmembrane</keyword>
<sequence length="72" mass="7804">MAVYDTNRTAPESAILFGRIGAAICTVISAVSVWNDARITRNALSALSDRELEDIGLNRGEIDLIAHRKGSF</sequence>
<dbReference type="InterPro" id="IPR009506">
    <property type="entry name" value="YjiS-like"/>
</dbReference>